<keyword evidence="9" id="KW-0407">Ion channel</keyword>
<evidence type="ECO:0000259" key="11">
    <source>
        <dbReference type="SMART" id="SM00062"/>
    </source>
</evidence>
<dbReference type="Proteomes" id="UP000319040">
    <property type="component" value="Unassembled WGS sequence"/>
</dbReference>
<keyword evidence="8" id="KW-0325">Glycoprotein</keyword>
<dbReference type="SMART" id="SM00079">
    <property type="entry name" value="PBPe"/>
    <property type="match status" value="1"/>
</dbReference>
<dbReference type="InterPro" id="IPR015683">
    <property type="entry name" value="Ionotropic_Glu_rcpt"/>
</dbReference>
<dbReference type="AlphaFoldDB" id="A0A521CQS9"/>
<evidence type="ECO:0000313" key="13">
    <source>
        <dbReference type="EMBL" id="SMO61020.1"/>
    </source>
</evidence>
<evidence type="ECO:0000256" key="7">
    <source>
        <dbReference type="ARBA" id="ARBA00023170"/>
    </source>
</evidence>
<dbReference type="InterPro" id="IPR001638">
    <property type="entry name" value="Solute-binding_3/MltF_N"/>
</dbReference>
<evidence type="ECO:0000256" key="3">
    <source>
        <dbReference type="ARBA" id="ARBA00022692"/>
    </source>
</evidence>
<evidence type="ECO:0000259" key="12">
    <source>
        <dbReference type="SMART" id="SM00079"/>
    </source>
</evidence>
<dbReference type="SUPFAM" id="SSF81324">
    <property type="entry name" value="Voltage-gated potassium channels"/>
    <property type="match status" value="1"/>
</dbReference>
<dbReference type="SUPFAM" id="SSF53850">
    <property type="entry name" value="Periplasmic binding protein-like II"/>
    <property type="match status" value="1"/>
</dbReference>
<evidence type="ECO:0000256" key="2">
    <source>
        <dbReference type="ARBA" id="ARBA00022448"/>
    </source>
</evidence>
<dbReference type="Gene3D" id="1.10.287.70">
    <property type="match status" value="1"/>
</dbReference>
<dbReference type="Gene3D" id="3.40.190.10">
    <property type="entry name" value="Periplasmic binding protein-like II"/>
    <property type="match status" value="2"/>
</dbReference>
<evidence type="ECO:0000256" key="1">
    <source>
        <dbReference type="ARBA" id="ARBA00004141"/>
    </source>
</evidence>
<organism evidence="13 14">
    <name type="scientific">Saccharicrinis carchari</name>
    <dbReference type="NCBI Taxonomy" id="1168039"/>
    <lineage>
        <taxon>Bacteria</taxon>
        <taxon>Pseudomonadati</taxon>
        <taxon>Bacteroidota</taxon>
        <taxon>Bacteroidia</taxon>
        <taxon>Marinilabiliales</taxon>
        <taxon>Marinilabiliaceae</taxon>
        <taxon>Saccharicrinis</taxon>
    </lineage>
</organism>
<comment type="subcellular location">
    <subcellularLocation>
        <location evidence="1">Membrane</location>
        <topology evidence="1">Multi-pass membrane protein</topology>
    </subcellularLocation>
</comment>
<evidence type="ECO:0000256" key="10">
    <source>
        <dbReference type="SAM" id="Phobius"/>
    </source>
</evidence>
<evidence type="ECO:0000313" key="14">
    <source>
        <dbReference type="Proteomes" id="UP000319040"/>
    </source>
</evidence>
<dbReference type="PANTHER" id="PTHR18966">
    <property type="entry name" value="IONOTROPIC GLUTAMATE RECEPTOR"/>
    <property type="match status" value="1"/>
</dbReference>
<dbReference type="EMBL" id="FXTB01000003">
    <property type="protein sequence ID" value="SMO61020.1"/>
    <property type="molecule type" value="Genomic_DNA"/>
</dbReference>
<feature type="transmembrane region" description="Helical" evidence="10">
    <location>
        <begin position="195"/>
        <end position="216"/>
    </location>
</feature>
<dbReference type="SMART" id="SM00062">
    <property type="entry name" value="PBPb"/>
    <property type="match status" value="1"/>
</dbReference>
<feature type="transmembrane region" description="Helical" evidence="10">
    <location>
        <begin position="228"/>
        <end position="249"/>
    </location>
</feature>
<reference evidence="13 14" key="1">
    <citation type="submission" date="2017-05" db="EMBL/GenBank/DDBJ databases">
        <authorList>
            <person name="Varghese N."/>
            <person name="Submissions S."/>
        </authorList>
    </citation>
    <scope>NUCLEOTIDE SEQUENCE [LARGE SCALE GENOMIC DNA]</scope>
    <source>
        <strain evidence="13 14">DSM 27040</strain>
    </source>
</reference>
<protein>
    <submittedName>
        <fullName evidence="13">Amino acid ABC transporter substrate-binding protein, PAAT family</fullName>
    </submittedName>
</protein>
<dbReference type="Pfam" id="PF00497">
    <property type="entry name" value="SBP_bac_3"/>
    <property type="match status" value="1"/>
</dbReference>
<accession>A0A521CQS9</accession>
<sequence length="383" mass="42222">MNLGEFSAVFSMKVINTSKKISAQLFVYIVFVLLMGTTQLPGQTKASIMPPDTLQVGIAGSAPFVFSKNASTKGIAIEIWEHIAVKKDWGYKYQYYDNVEEAMNALSAGSIDLVVGPISITSKRLQNMSFSQPFYNSSLSILSRSDKPNLWEKVKPLFSIKLLMAVAVFLIILAIVGCLLWLAERKKSPEQFPKDPINGIGTGMWLAIVTMSTTGYGDKAPITVSGRIIAGSWMIISIIFATSMVAGIASTLTLSSLSTSTVTNVEQLSQRAAATISASPSARFLNEHKAQLHEVNSLDEAVSLLKSKKVDAVVYDRPQLLYYLKNNPDEDLYIAKAEYYKQGYGFAFPLNTALVYDVNRALLELAEGQETERIINYYLDKDE</sequence>
<keyword evidence="7" id="KW-0675">Receptor</keyword>
<dbReference type="GO" id="GO:0016020">
    <property type="term" value="C:membrane"/>
    <property type="evidence" value="ECO:0007669"/>
    <property type="project" value="UniProtKB-SubCell"/>
</dbReference>
<evidence type="ECO:0000256" key="9">
    <source>
        <dbReference type="ARBA" id="ARBA00023303"/>
    </source>
</evidence>
<keyword evidence="14" id="KW-1185">Reference proteome</keyword>
<evidence type="ECO:0000256" key="6">
    <source>
        <dbReference type="ARBA" id="ARBA00023136"/>
    </source>
</evidence>
<evidence type="ECO:0000256" key="8">
    <source>
        <dbReference type="ARBA" id="ARBA00023180"/>
    </source>
</evidence>
<proteinExistence type="predicted"/>
<dbReference type="GO" id="GO:0015276">
    <property type="term" value="F:ligand-gated monoatomic ion channel activity"/>
    <property type="evidence" value="ECO:0007669"/>
    <property type="project" value="InterPro"/>
</dbReference>
<name>A0A521CQS9_SACCC</name>
<evidence type="ECO:0000256" key="5">
    <source>
        <dbReference type="ARBA" id="ARBA00023065"/>
    </source>
</evidence>
<keyword evidence="4 10" id="KW-1133">Transmembrane helix</keyword>
<evidence type="ECO:0000256" key="4">
    <source>
        <dbReference type="ARBA" id="ARBA00022989"/>
    </source>
</evidence>
<feature type="domain" description="Solute-binding protein family 3/N-terminal" evidence="11">
    <location>
        <begin position="53"/>
        <end position="382"/>
    </location>
</feature>
<feature type="domain" description="Ionotropic glutamate receptor C-terminal" evidence="12">
    <location>
        <begin position="53"/>
        <end position="381"/>
    </location>
</feature>
<dbReference type="InterPro" id="IPR001320">
    <property type="entry name" value="Iontro_rcpt_C"/>
</dbReference>
<dbReference type="Pfam" id="PF00060">
    <property type="entry name" value="Lig_chan"/>
    <property type="match status" value="1"/>
</dbReference>
<keyword evidence="6 10" id="KW-0472">Membrane</keyword>
<gene>
    <name evidence="13" type="ORF">SAMN06265379_103344</name>
</gene>
<keyword evidence="5" id="KW-0406">Ion transport</keyword>
<keyword evidence="3 10" id="KW-0812">Transmembrane</keyword>
<feature type="transmembrane region" description="Helical" evidence="10">
    <location>
        <begin position="21"/>
        <end position="40"/>
    </location>
</feature>
<keyword evidence="2" id="KW-0813">Transport</keyword>
<feature type="transmembrane region" description="Helical" evidence="10">
    <location>
        <begin position="158"/>
        <end position="183"/>
    </location>
</feature>